<keyword evidence="2" id="KW-1185">Reference proteome</keyword>
<accession>A0A1M5VFR3</accession>
<evidence type="ECO:0000313" key="1">
    <source>
        <dbReference type="EMBL" id="SHH74132.1"/>
    </source>
</evidence>
<protein>
    <submittedName>
        <fullName evidence="1">Gliding motility-associated C-terminal domain-containing protein</fullName>
    </submittedName>
</protein>
<reference evidence="1 2" key="1">
    <citation type="submission" date="2016-11" db="EMBL/GenBank/DDBJ databases">
        <authorList>
            <person name="Jaros S."/>
            <person name="Januszkiewicz K."/>
            <person name="Wedrychowicz H."/>
        </authorList>
    </citation>
    <scope>NUCLEOTIDE SEQUENCE [LARGE SCALE GENOMIC DNA]</scope>
    <source>
        <strain evidence="1 2">DSM 24574</strain>
    </source>
</reference>
<organism evidence="1 2">
    <name type="scientific">Chryseolinea serpens</name>
    <dbReference type="NCBI Taxonomy" id="947013"/>
    <lineage>
        <taxon>Bacteria</taxon>
        <taxon>Pseudomonadati</taxon>
        <taxon>Bacteroidota</taxon>
        <taxon>Cytophagia</taxon>
        <taxon>Cytophagales</taxon>
        <taxon>Fulvivirgaceae</taxon>
        <taxon>Chryseolinea</taxon>
    </lineage>
</organism>
<sequence>MHMRSRSFVLYGLLAISMLMEANWSLGQTNLPPKFEVPAPVTVMEDFGTQGIPKVVSRIDPGSSIEAESGQTVFLRIVSASIDPNFFSSVALTNTGTLSFTVVPNSNGSTSIDVYAIDDGGARSVTKKIYIHLLPVNDPPSFTKGPDLLVSAMDAGPQNWPSWATHISPGPMEESVQTVHFELNGFDPSLFSTPPAIDAHGTLTFEPLPTTSGQIAVAATAVDDGGTDNGGIDHSASQTFFISIPSNQPPTFVKGDDKTVWEDSGPQQFTSWATHVSAGTNELHQQIAFHVYDYDQTLFVQGPSIDPQGNLAFTPAPNASGSTPVFVQATDNGGTSNGGQDHSVPTTFVITVQPVNDPPAMDFVPTQYTKIHATKQTVFLDGITPGPLEDGQTLTLTASASDHQRLSDPQITYLGGSKATLEYSPGSAAGRVDVTVKLADDGGVANGGVDQSTYTFQIVIDDEVTPQPPPPFQTLFVPTVFSPNGDNSNDVFKIRGEGIASLQFAIFDLSGRRVYYTSDVKSVTEQGWDGTFNGVTLPAGSYAWTLKGNLVDGSELSFNGKKYGQVLLVR</sequence>
<dbReference type="AlphaFoldDB" id="A0A1M5VFR3"/>
<dbReference type="OrthoDB" id="1097758at2"/>
<dbReference type="Pfam" id="PF13585">
    <property type="entry name" value="CHU_C"/>
    <property type="match status" value="1"/>
</dbReference>
<dbReference type="EMBL" id="FQWQ01000004">
    <property type="protein sequence ID" value="SHH74132.1"/>
    <property type="molecule type" value="Genomic_DNA"/>
</dbReference>
<gene>
    <name evidence="1" type="ORF">SAMN04488109_5076</name>
</gene>
<name>A0A1M5VFR3_9BACT</name>
<dbReference type="InterPro" id="IPR026341">
    <property type="entry name" value="T9SS_type_B"/>
</dbReference>
<evidence type="ECO:0000313" key="2">
    <source>
        <dbReference type="Proteomes" id="UP000184212"/>
    </source>
</evidence>
<dbReference type="NCBIfam" id="TIGR04131">
    <property type="entry name" value="Bac_Flav_CTERM"/>
    <property type="match status" value="1"/>
</dbReference>
<proteinExistence type="predicted"/>
<dbReference type="Proteomes" id="UP000184212">
    <property type="component" value="Unassembled WGS sequence"/>
</dbReference>
<dbReference type="STRING" id="947013.SAMN04488109_5076"/>